<name>A0AAD5MK36_PARTN</name>
<gene>
    <name evidence="1" type="ORF">KIN20_000061</name>
</gene>
<comment type="caution">
    <text evidence="1">The sequence shown here is derived from an EMBL/GenBank/DDBJ whole genome shotgun (WGS) entry which is preliminary data.</text>
</comment>
<protein>
    <submittedName>
        <fullName evidence="1">Uncharacterized protein</fullName>
    </submittedName>
</protein>
<evidence type="ECO:0000313" key="2">
    <source>
        <dbReference type="Proteomes" id="UP001196413"/>
    </source>
</evidence>
<dbReference type="Proteomes" id="UP001196413">
    <property type="component" value="Unassembled WGS sequence"/>
</dbReference>
<keyword evidence="2" id="KW-1185">Reference proteome</keyword>
<evidence type="ECO:0000313" key="1">
    <source>
        <dbReference type="EMBL" id="KAJ1345509.1"/>
    </source>
</evidence>
<organism evidence="1 2">
    <name type="scientific">Parelaphostrongylus tenuis</name>
    <name type="common">Meningeal worm</name>
    <dbReference type="NCBI Taxonomy" id="148309"/>
    <lineage>
        <taxon>Eukaryota</taxon>
        <taxon>Metazoa</taxon>
        <taxon>Ecdysozoa</taxon>
        <taxon>Nematoda</taxon>
        <taxon>Chromadorea</taxon>
        <taxon>Rhabditida</taxon>
        <taxon>Rhabditina</taxon>
        <taxon>Rhabditomorpha</taxon>
        <taxon>Strongyloidea</taxon>
        <taxon>Metastrongylidae</taxon>
        <taxon>Parelaphostrongylus</taxon>
    </lineage>
</organism>
<dbReference type="EMBL" id="JAHQIW010000009">
    <property type="protein sequence ID" value="KAJ1345509.1"/>
    <property type="molecule type" value="Genomic_DNA"/>
</dbReference>
<reference evidence="1" key="1">
    <citation type="submission" date="2021-06" db="EMBL/GenBank/DDBJ databases">
        <title>Parelaphostrongylus tenuis whole genome reference sequence.</title>
        <authorList>
            <person name="Garwood T.J."/>
            <person name="Larsen P.A."/>
            <person name="Fountain-Jones N.M."/>
            <person name="Garbe J.R."/>
            <person name="Macchietto M.G."/>
            <person name="Kania S.A."/>
            <person name="Gerhold R.W."/>
            <person name="Richards J.E."/>
            <person name="Wolf T.M."/>
        </authorList>
    </citation>
    <scope>NUCLEOTIDE SEQUENCE</scope>
    <source>
        <strain evidence="1">MNPRO001-30</strain>
        <tissue evidence="1">Meninges</tissue>
    </source>
</reference>
<sequence>MERVGNAQNPSQRCIIVSGNTVTGICSKMAVRGGPCNVPDMVKITDVPVKCTTISGTVSTTNIIMAN</sequence>
<dbReference type="AlphaFoldDB" id="A0AAD5MK36"/>
<proteinExistence type="predicted"/>
<accession>A0AAD5MK36</accession>